<evidence type="ECO:0000313" key="2">
    <source>
        <dbReference type="EMBL" id="KAK0466033.1"/>
    </source>
</evidence>
<evidence type="ECO:0000256" key="1">
    <source>
        <dbReference type="SAM" id="SignalP"/>
    </source>
</evidence>
<sequence>MMRALPTTNAVCFLFLSTLAFAYGAPSSLTGDLIDALGGTHLHLQQPNSQTQHSRLHTHINITKYVSLDYILEDPIILGITDSSLIKDMALTQDGSSIISLGYLDLINPDV</sequence>
<name>A0AA39TTL2_ARMTA</name>
<feature type="signal peptide" evidence="1">
    <location>
        <begin position="1"/>
        <end position="24"/>
    </location>
</feature>
<reference evidence="2" key="1">
    <citation type="submission" date="2023-06" db="EMBL/GenBank/DDBJ databases">
        <authorList>
            <consortium name="Lawrence Berkeley National Laboratory"/>
            <person name="Ahrendt S."/>
            <person name="Sahu N."/>
            <person name="Indic B."/>
            <person name="Wong-Bajracharya J."/>
            <person name="Merenyi Z."/>
            <person name="Ke H.-M."/>
            <person name="Monk M."/>
            <person name="Kocsube S."/>
            <person name="Drula E."/>
            <person name="Lipzen A."/>
            <person name="Balint B."/>
            <person name="Henrissat B."/>
            <person name="Andreopoulos B."/>
            <person name="Martin F.M."/>
            <person name="Harder C.B."/>
            <person name="Rigling D."/>
            <person name="Ford K.L."/>
            <person name="Foster G.D."/>
            <person name="Pangilinan J."/>
            <person name="Papanicolaou A."/>
            <person name="Barry K."/>
            <person name="LaButti K."/>
            <person name="Viragh M."/>
            <person name="Koriabine M."/>
            <person name="Yan M."/>
            <person name="Riley R."/>
            <person name="Champramary S."/>
            <person name="Plett K.L."/>
            <person name="Tsai I.J."/>
            <person name="Slot J."/>
            <person name="Sipos G."/>
            <person name="Plett J."/>
            <person name="Nagy L.G."/>
            <person name="Grigoriev I.V."/>
        </authorList>
    </citation>
    <scope>NUCLEOTIDE SEQUENCE</scope>
    <source>
        <strain evidence="2">CCBAS 213</strain>
    </source>
</reference>
<comment type="caution">
    <text evidence="2">The sequence shown here is derived from an EMBL/GenBank/DDBJ whole genome shotgun (WGS) entry which is preliminary data.</text>
</comment>
<feature type="chain" id="PRO_5041395803" description="Peptidase A1 domain-containing protein" evidence="1">
    <location>
        <begin position="25"/>
        <end position="111"/>
    </location>
</feature>
<gene>
    <name evidence="2" type="ORF">EV420DRAFT_1474846</name>
</gene>
<dbReference type="GeneID" id="85352791"/>
<dbReference type="EMBL" id="JAUEPS010000004">
    <property type="protein sequence ID" value="KAK0466033.1"/>
    <property type="molecule type" value="Genomic_DNA"/>
</dbReference>
<proteinExistence type="predicted"/>
<keyword evidence="3" id="KW-1185">Reference proteome</keyword>
<keyword evidence="1" id="KW-0732">Signal</keyword>
<dbReference type="RefSeq" id="XP_060336860.1">
    <property type="nucleotide sequence ID" value="XM_060469243.1"/>
</dbReference>
<evidence type="ECO:0000313" key="3">
    <source>
        <dbReference type="Proteomes" id="UP001175211"/>
    </source>
</evidence>
<organism evidence="2 3">
    <name type="scientific">Armillaria tabescens</name>
    <name type="common">Ringless honey mushroom</name>
    <name type="synonym">Agaricus tabescens</name>
    <dbReference type="NCBI Taxonomy" id="1929756"/>
    <lineage>
        <taxon>Eukaryota</taxon>
        <taxon>Fungi</taxon>
        <taxon>Dikarya</taxon>
        <taxon>Basidiomycota</taxon>
        <taxon>Agaricomycotina</taxon>
        <taxon>Agaricomycetes</taxon>
        <taxon>Agaricomycetidae</taxon>
        <taxon>Agaricales</taxon>
        <taxon>Marasmiineae</taxon>
        <taxon>Physalacriaceae</taxon>
        <taxon>Desarmillaria</taxon>
    </lineage>
</organism>
<dbReference type="AlphaFoldDB" id="A0AA39TTL2"/>
<dbReference type="Proteomes" id="UP001175211">
    <property type="component" value="Unassembled WGS sequence"/>
</dbReference>
<protein>
    <recommendedName>
        <fullName evidence="4">Peptidase A1 domain-containing protein</fullName>
    </recommendedName>
</protein>
<accession>A0AA39TTL2</accession>
<evidence type="ECO:0008006" key="4">
    <source>
        <dbReference type="Google" id="ProtNLM"/>
    </source>
</evidence>